<evidence type="ECO:0000313" key="2">
    <source>
        <dbReference type="Proteomes" id="UP000016932"/>
    </source>
</evidence>
<dbReference type="KEGG" id="pfj:MYCFIDRAFT_167095"/>
<keyword evidence="2" id="KW-1185">Reference proteome</keyword>
<evidence type="ECO:0000313" key="1">
    <source>
        <dbReference type="EMBL" id="EME79199.1"/>
    </source>
</evidence>
<dbReference type="GeneID" id="19332233"/>
<protein>
    <submittedName>
        <fullName evidence="1">Uncharacterized protein</fullName>
    </submittedName>
</protein>
<organism evidence="1 2">
    <name type="scientific">Pseudocercospora fijiensis (strain CIRAD86)</name>
    <name type="common">Black leaf streak disease fungus</name>
    <name type="synonym">Mycosphaerella fijiensis</name>
    <dbReference type="NCBI Taxonomy" id="383855"/>
    <lineage>
        <taxon>Eukaryota</taxon>
        <taxon>Fungi</taxon>
        <taxon>Dikarya</taxon>
        <taxon>Ascomycota</taxon>
        <taxon>Pezizomycotina</taxon>
        <taxon>Dothideomycetes</taxon>
        <taxon>Dothideomycetidae</taxon>
        <taxon>Mycosphaerellales</taxon>
        <taxon>Mycosphaerellaceae</taxon>
        <taxon>Pseudocercospora</taxon>
    </lineage>
</organism>
<dbReference type="OrthoDB" id="29646at2759"/>
<sequence>MIAALGCAKEHALLLYAGHVICKPLTLDACASSLLYSRALCELCKLHLQNPLFIQEGESLLVVGLLAHMLRKAVPPHSLNQRPKPGSWIS</sequence>
<accession>M2ZJD2</accession>
<name>M2ZJD2_PSEFD</name>
<reference evidence="1 2" key="1">
    <citation type="journal article" date="2012" name="PLoS Pathog.">
        <title>Diverse lifestyles and strategies of plant pathogenesis encoded in the genomes of eighteen Dothideomycetes fungi.</title>
        <authorList>
            <person name="Ohm R.A."/>
            <person name="Feau N."/>
            <person name="Henrissat B."/>
            <person name="Schoch C.L."/>
            <person name="Horwitz B.A."/>
            <person name="Barry K.W."/>
            <person name="Condon B.J."/>
            <person name="Copeland A.C."/>
            <person name="Dhillon B."/>
            <person name="Glaser F."/>
            <person name="Hesse C.N."/>
            <person name="Kosti I."/>
            <person name="LaButti K."/>
            <person name="Lindquist E.A."/>
            <person name="Lucas S."/>
            <person name="Salamov A.A."/>
            <person name="Bradshaw R.E."/>
            <person name="Ciuffetti L."/>
            <person name="Hamelin R.C."/>
            <person name="Kema G.H.J."/>
            <person name="Lawrence C."/>
            <person name="Scott J.A."/>
            <person name="Spatafora J.W."/>
            <person name="Turgeon B.G."/>
            <person name="de Wit P.J.G.M."/>
            <person name="Zhong S."/>
            <person name="Goodwin S.B."/>
            <person name="Grigoriev I.V."/>
        </authorList>
    </citation>
    <scope>NUCLEOTIDE SEQUENCE [LARGE SCALE GENOMIC DNA]</scope>
    <source>
        <strain evidence="1 2">CIRAD86</strain>
    </source>
</reference>
<dbReference type="AlphaFoldDB" id="M2ZJD2"/>
<dbReference type="RefSeq" id="XP_007929981.1">
    <property type="nucleotide sequence ID" value="XM_007931790.1"/>
</dbReference>
<dbReference type="EMBL" id="KB446562">
    <property type="protein sequence ID" value="EME79199.1"/>
    <property type="molecule type" value="Genomic_DNA"/>
</dbReference>
<dbReference type="HOGENOM" id="CLU_2441821_0_0_1"/>
<gene>
    <name evidence="1" type="ORF">MYCFIDRAFT_167095</name>
</gene>
<dbReference type="Proteomes" id="UP000016932">
    <property type="component" value="Unassembled WGS sequence"/>
</dbReference>
<dbReference type="VEuPathDB" id="FungiDB:MYCFIDRAFT_167095"/>
<proteinExistence type="predicted"/>